<organism evidence="2 3">
    <name type="scientific">Purpureocillium lavendulum</name>
    <dbReference type="NCBI Taxonomy" id="1247861"/>
    <lineage>
        <taxon>Eukaryota</taxon>
        <taxon>Fungi</taxon>
        <taxon>Dikarya</taxon>
        <taxon>Ascomycota</taxon>
        <taxon>Pezizomycotina</taxon>
        <taxon>Sordariomycetes</taxon>
        <taxon>Hypocreomycetidae</taxon>
        <taxon>Hypocreales</taxon>
        <taxon>Ophiocordycipitaceae</taxon>
        <taxon>Purpureocillium</taxon>
    </lineage>
</organism>
<gene>
    <name evidence="2" type="ORF">O9K51_02289</name>
</gene>
<dbReference type="EMBL" id="JAQHRD010000002">
    <property type="protein sequence ID" value="KAJ6443898.1"/>
    <property type="molecule type" value="Genomic_DNA"/>
</dbReference>
<dbReference type="Proteomes" id="UP001163105">
    <property type="component" value="Unassembled WGS sequence"/>
</dbReference>
<evidence type="ECO:0000313" key="3">
    <source>
        <dbReference type="Proteomes" id="UP001163105"/>
    </source>
</evidence>
<evidence type="ECO:0000313" key="2">
    <source>
        <dbReference type="EMBL" id="KAJ6443898.1"/>
    </source>
</evidence>
<evidence type="ECO:0000256" key="1">
    <source>
        <dbReference type="SAM" id="MobiDB-lite"/>
    </source>
</evidence>
<accession>A0AB34FYM1</accession>
<proteinExistence type="predicted"/>
<sequence>MPFSSSPDARSHLVANAVLSNARQIFADATADQRHIFGSRDDVFDEKYMCLPPRQVSQNILNEIPKGDWTYRSLGDALIPHKRFHDTWLLEYRTFQGALAYQPCSMNIDSMGLFDALSPIEPKGDPIFKQARTWSCIVQSRLGLPKELRWVLATIYNFSNEVLRTRSDEQTVWEMRAWLMHWYTVADKLFGFFGILANSPEVDWFSRPCVDAGPDPQQSCNRPAKYCSKGTDSSSAGTIIRHFNVYTSARNEDHHQVQHSRASNIQGWLAAQEYMPLTDNMDFFDPAPGGYASQRLRSSSGGMRRSRDSSTAATSALNPNAAVFTPGPPPSACSYSEQGSEEDSASERSSQLGVCVLSDQASRLDHFATYG</sequence>
<name>A0AB34FYM1_9HYPO</name>
<feature type="compositionally biased region" description="Low complexity" evidence="1">
    <location>
        <begin position="293"/>
        <end position="316"/>
    </location>
</feature>
<protein>
    <submittedName>
        <fullName evidence="2">Hsp70-like protein</fullName>
    </submittedName>
</protein>
<feature type="region of interest" description="Disordered" evidence="1">
    <location>
        <begin position="286"/>
        <end position="351"/>
    </location>
</feature>
<keyword evidence="3" id="KW-1185">Reference proteome</keyword>
<dbReference type="AlphaFoldDB" id="A0AB34FYM1"/>
<reference evidence="2" key="1">
    <citation type="submission" date="2023-01" db="EMBL/GenBank/DDBJ databases">
        <title>The growth and conidiation of Purpureocillium lavendulum are regulated by nitrogen source and histone H3K14 acetylation.</title>
        <authorList>
            <person name="Tang P."/>
            <person name="Han J."/>
            <person name="Zhang C."/>
            <person name="Tang P."/>
            <person name="Qi F."/>
            <person name="Zhang K."/>
            <person name="Liang L."/>
        </authorList>
    </citation>
    <scope>NUCLEOTIDE SEQUENCE</scope>
    <source>
        <strain evidence="2">YMF1.00683</strain>
    </source>
</reference>
<comment type="caution">
    <text evidence="2">The sequence shown here is derived from an EMBL/GenBank/DDBJ whole genome shotgun (WGS) entry which is preliminary data.</text>
</comment>